<name>A0A1V4J0N8_9CLOT</name>
<gene>
    <name evidence="1" type="ORF">CLORY_02070</name>
</gene>
<reference evidence="1 2" key="1">
    <citation type="submission" date="2017-03" db="EMBL/GenBank/DDBJ databases">
        <title>Genome sequence of Clostridium oryzae DSM 28571.</title>
        <authorList>
            <person name="Poehlein A."/>
            <person name="Daniel R."/>
        </authorList>
    </citation>
    <scope>NUCLEOTIDE SEQUENCE [LARGE SCALE GENOMIC DNA]</scope>
    <source>
        <strain evidence="1 2">DSM 28571</strain>
    </source>
</reference>
<evidence type="ECO:0000313" key="2">
    <source>
        <dbReference type="Proteomes" id="UP000190080"/>
    </source>
</evidence>
<sequence>MSIEFGMPTLIELAGLEENAKLCNDTVKQSLIIAKSWKFHF</sequence>
<protein>
    <submittedName>
        <fullName evidence="1">Uncharacterized protein</fullName>
    </submittedName>
</protein>
<keyword evidence="2" id="KW-1185">Reference proteome</keyword>
<dbReference type="Proteomes" id="UP000190080">
    <property type="component" value="Unassembled WGS sequence"/>
</dbReference>
<dbReference type="STRING" id="1450648.CLORY_02070"/>
<evidence type="ECO:0000313" key="1">
    <source>
        <dbReference type="EMBL" id="OPJ65207.1"/>
    </source>
</evidence>
<organism evidence="1 2">
    <name type="scientific">Clostridium oryzae</name>
    <dbReference type="NCBI Taxonomy" id="1450648"/>
    <lineage>
        <taxon>Bacteria</taxon>
        <taxon>Bacillati</taxon>
        <taxon>Bacillota</taxon>
        <taxon>Clostridia</taxon>
        <taxon>Eubacteriales</taxon>
        <taxon>Clostridiaceae</taxon>
        <taxon>Clostridium</taxon>
    </lineage>
</organism>
<dbReference type="AlphaFoldDB" id="A0A1V4J0N8"/>
<comment type="caution">
    <text evidence="1">The sequence shown here is derived from an EMBL/GenBank/DDBJ whole genome shotgun (WGS) entry which is preliminary data.</text>
</comment>
<dbReference type="EMBL" id="MZGV01000001">
    <property type="protein sequence ID" value="OPJ65207.1"/>
    <property type="molecule type" value="Genomic_DNA"/>
</dbReference>
<accession>A0A1V4J0N8</accession>
<dbReference type="RefSeq" id="WP_278335292.1">
    <property type="nucleotide sequence ID" value="NZ_MZGV01000001.1"/>
</dbReference>
<proteinExistence type="predicted"/>